<protein>
    <submittedName>
        <fullName evidence="1">Uncharacterized protein</fullName>
    </submittedName>
</protein>
<organism evidence="1 2">
    <name type="scientific">Psylliodes chrysocephalus</name>
    <dbReference type="NCBI Taxonomy" id="3402493"/>
    <lineage>
        <taxon>Eukaryota</taxon>
        <taxon>Metazoa</taxon>
        <taxon>Ecdysozoa</taxon>
        <taxon>Arthropoda</taxon>
        <taxon>Hexapoda</taxon>
        <taxon>Insecta</taxon>
        <taxon>Pterygota</taxon>
        <taxon>Neoptera</taxon>
        <taxon>Endopterygota</taxon>
        <taxon>Coleoptera</taxon>
        <taxon>Polyphaga</taxon>
        <taxon>Cucujiformia</taxon>
        <taxon>Chrysomeloidea</taxon>
        <taxon>Chrysomelidae</taxon>
        <taxon>Galerucinae</taxon>
        <taxon>Alticini</taxon>
        <taxon>Psylliodes</taxon>
    </lineage>
</organism>
<evidence type="ECO:0000313" key="2">
    <source>
        <dbReference type="Proteomes" id="UP001153636"/>
    </source>
</evidence>
<dbReference type="AlphaFoldDB" id="A0A9P0GEM8"/>
<keyword evidence="2" id="KW-1185">Reference proteome</keyword>
<evidence type="ECO:0000313" key="1">
    <source>
        <dbReference type="EMBL" id="CAH1107030.1"/>
    </source>
</evidence>
<dbReference type="Proteomes" id="UP001153636">
    <property type="component" value="Chromosome 2"/>
</dbReference>
<accession>A0A9P0GEM8</accession>
<sequence length="262" mass="29899">MAGPSRAVNIRDDSSDSDNEIAIKRFKNAGRRDTRPQHYKTEWENTLKGWLKPIKENSLRAKCIACNTEFQADITIIKNHNKSSKHLKSVKKLGPSQPRIDTSFFKTNDAQEKVTRAEIKLAAFISEYNLPMRLSDHLTPLLKDIFPDSKIAKEIQMGRIKCTCVIKNVLGQCHFNEMNGKVEKIIKISTTERIEITTTGVRMKTGETYRGIVRSGQDKMVRLRAAMISQDHWGEISTMFNEGFDEILDEVTPNLNVILMMI</sequence>
<proteinExistence type="predicted"/>
<reference evidence="1" key="1">
    <citation type="submission" date="2022-01" db="EMBL/GenBank/DDBJ databases">
        <authorList>
            <person name="King R."/>
        </authorList>
    </citation>
    <scope>NUCLEOTIDE SEQUENCE</scope>
</reference>
<dbReference type="PANTHER" id="PTHR37162">
    <property type="entry name" value="HAT FAMILY DIMERISATION DOMAINCONTAINING PROTEIN-RELATED"/>
    <property type="match status" value="1"/>
</dbReference>
<dbReference type="PANTHER" id="PTHR37162:SF1">
    <property type="entry name" value="BED-TYPE DOMAIN-CONTAINING PROTEIN"/>
    <property type="match status" value="1"/>
</dbReference>
<dbReference type="OrthoDB" id="6763181at2759"/>
<dbReference type="EMBL" id="OV651814">
    <property type="protein sequence ID" value="CAH1107030.1"/>
    <property type="molecule type" value="Genomic_DNA"/>
</dbReference>
<name>A0A9P0GEM8_9CUCU</name>
<gene>
    <name evidence="1" type="ORF">PSYICH_LOCUS6525</name>
</gene>